<name>A0A4D6YJ60_9GAMM</name>
<evidence type="ECO:0000256" key="1">
    <source>
        <dbReference type="ARBA" id="ARBA00004370"/>
    </source>
</evidence>
<feature type="transmembrane region" description="Helical" evidence="8">
    <location>
        <begin position="6"/>
        <end position="29"/>
    </location>
</feature>
<dbReference type="AlphaFoldDB" id="A0A4D6YJ60"/>
<keyword evidence="3" id="KW-0813">Transport</keyword>
<comment type="catalytic activity">
    <reaction evidence="7">
        <text>a quinone + NADH + 5 H(+)(in) = a quinol + NAD(+) + 4 H(+)(out)</text>
        <dbReference type="Rhea" id="RHEA:57888"/>
        <dbReference type="ChEBI" id="CHEBI:15378"/>
        <dbReference type="ChEBI" id="CHEBI:24646"/>
        <dbReference type="ChEBI" id="CHEBI:57540"/>
        <dbReference type="ChEBI" id="CHEBI:57945"/>
        <dbReference type="ChEBI" id="CHEBI:132124"/>
    </reaction>
</comment>
<dbReference type="GO" id="GO:0030964">
    <property type="term" value="C:NADH dehydrogenase complex"/>
    <property type="evidence" value="ECO:0007669"/>
    <property type="project" value="TreeGrafter"/>
</dbReference>
<comment type="similarity">
    <text evidence="2 7">Belongs to the complex I subunit 3 family.</text>
</comment>
<dbReference type="InterPro" id="IPR038430">
    <property type="entry name" value="NDAH_ubi_oxred_su3_sf"/>
</dbReference>
<dbReference type="Proteomes" id="UP000298685">
    <property type="component" value="Chromosome"/>
</dbReference>
<evidence type="ECO:0000313" key="9">
    <source>
        <dbReference type="EMBL" id="QCI25910.1"/>
    </source>
</evidence>
<dbReference type="PANTHER" id="PTHR11058">
    <property type="entry name" value="NADH-UBIQUINONE OXIDOREDUCTASE CHAIN 3"/>
    <property type="match status" value="1"/>
</dbReference>
<dbReference type="Gene3D" id="1.20.58.1610">
    <property type="entry name" value="NADH:ubiquinone/plastoquinone oxidoreductase, chain 3"/>
    <property type="match status" value="1"/>
</dbReference>
<sequence length="125" mass="14639">MSVENYNFFLFVVCVLIMCGMMLLGGWLLGQRGVSRGKNIPFESGINSYGDANVRWVIKFYLLGVFFVIFDVESLYLYTWIINIKNIGWFGFFEISLFIFTIFLALFYLLKENVFNWDSCNDDII</sequence>
<comment type="function">
    <text evidence="7">NDH-1 shuttles electrons from NADH, via FMN and iron-sulfur (Fe-S) centers, to quinones in the respiratory chain.</text>
</comment>
<proteinExistence type="inferred from homology"/>
<dbReference type="EC" id="7.1.1.-" evidence="7"/>
<keyword evidence="7" id="KW-0520">NAD</keyword>
<accession>A0A4D6YJ60</accession>
<feature type="transmembrane region" description="Helical" evidence="8">
    <location>
        <begin position="87"/>
        <end position="110"/>
    </location>
</feature>
<evidence type="ECO:0000256" key="4">
    <source>
        <dbReference type="ARBA" id="ARBA00022692"/>
    </source>
</evidence>
<evidence type="ECO:0000256" key="7">
    <source>
        <dbReference type="RuleBase" id="RU003639"/>
    </source>
</evidence>
<dbReference type="GO" id="GO:0005886">
    <property type="term" value="C:plasma membrane"/>
    <property type="evidence" value="ECO:0007669"/>
    <property type="project" value="UniProtKB-SubCell"/>
</dbReference>
<dbReference type="InterPro" id="IPR000440">
    <property type="entry name" value="NADH_UbQ/plastoQ_OxRdtase_su3"/>
</dbReference>
<protein>
    <recommendedName>
        <fullName evidence="7">NADH-quinone oxidoreductase subunit</fullName>
        <ecNumber evidence="7">7.1.1.-</ecNumber>
    </recommendedName>
</protein>
<evidence type="ECO:0000256" key="2">
    <source>
        <dbReference type="ARBA" id="ARBA00008472"/>
    </source>
</evidence>
<keyword evidence="4 7" id="KW-0812">Transmembrane</keyword>
<evidence type="ECO:0000256" key="8">
    <source>
        <dbReference type="SAM" id="Phobius"/>
    </source>
</evidence>
<dbReference type="GO" id="GO:0048038">
    <property type="term" value="F:quinone binding"/>
    <property type="evidence" value="ECO:0007669"/>
    <property type="project" value="UniProtKB-KW"/>
</dbReference>
<evidence type="ECO:0000256" key="6">
    <source>
        <dbReference type="ARBA" id="ARBA00023136"/>
    </source>
</evidence>
<keyword evidence="5 8" id="KW-1133">Transmembrane helix</keyword>
<dbReference type="PANTHER" id="PTHR11058:SF21">
    <property type="entry name" value="NADH-QUINONE OXIDOREDUCTASE SUBUNIT A"/>
    <property type="match status" value="1"/>
</dbReference>
<evidence type="ECO:0000313" key="10">
    <source>
        <dbReference type="Proteomes" id="UP000298685"/>
    </source>
</evidence>
<reference evidence="9 10" key="1">
    <citation type="submission" date="2018-10" db="EMBL/GenBank/DDBJ databases">
        <title>Comparative functional genomics of the obligate endosymbiont Buchnera aphidicola.</title>
        <authorList>
            <person name="Chong R.A."/>
        </authorList>
    </citation>
    <scope>NUCLEOTIDE SEQUENCE [LARGE SCALE GENOMIC DNA]</scope>
    <source>
        <strain evidence="9 10">Ska</strain>
    </source>
</reference>
<dbReference type="EMBL" id="CP032999">
    <property type="protein sequence ID" value="QCI25910.1"/>
    <property type="molecule type" value="Genomic_DNA"/>
</dbReference>
<dbReference type="GO" id="GO:0008137">
    <property type="term" value="F:NADH dehydrogenase (ubiquinone) activity"/>
    <property type="evidence" value="ECO:0007669"/>
    <property type="project" value="InterPro"/>
</dbReference>
<keyword evidence="7" id="KW-0874">Quinone</keyword>
<evidence type="ECO:0000256" key="3">
    <source>
        <dbReference type="ARBA" id="ARBA00022448"/>
    </source>
</evidence>
<keyword evidence="6 8" id="KW-0472">Membrane</keyword>
<feature type="transmembrane region" description="Helical" evidence="8">
    <location>
        <begin position="60"/>
        <end position="81"/>
    </location>
</feature>
<organism evidence="9 10">
    <name type="scientific">Buchnera aphidicola</name>
    <name type="common">Sarucallis kahawaluokalani</name>
    <dbReference type="NCBI Taxonomy" id="1241878"/>
    <lineage>
        <taxon>Bacteria</taxon>
        <taxon>Pseudomonadati</taxon>
        <taxon>Pseudomonadota</taxon>
        <taxon>Gammaproteobacteria</taxon>
        <taxon>Enterobacterales</taxon>
        <taxon>Erwiniaceae</taxon>
        <taxon>Buchnera</taxon>
    </lineage>
</organism>
<gene>
    <name evidence="9" type="ORF">D9V78_00540</name>
</gene>
<dbReference type="Pfam" id="PF00507">
    <property type="entry name" value="Oxidored_q4"/>
    <property type="match status" value="1"/>
</dbReference>
<comment type="subcellular location">
    <subcellularLocation>
        <location evidence="7">Cell membrane</location>
        <topology evidence="7">Multi-pass membrane protein</topology>
    </subcellularLocation>
    <subcellularLocation>
        <location evidence="1">Membrane</location>
    </subcellularLocation>
</comment>
<evidence type="ECO:0000256" key="5">
    <source>
        <dbReference type="ARBA" id="ARBA00022989"/>
    </source>
</evidence>